<reference evidence="3 4" key="1">
    <citation type="submission" date="2016-11" db="EMBL/GenBank/DDBJ databases">
        <authorList>
            <person name="Jaros S."/>
            <person name="Januszkiewicz K."/>
            <person name="Wedrychowicz H."/>
        </authorList>
    </citation>
    <scope>NUCLEOTIDE SEQUENCE [LARGE SCALE GENOMIC DNA]</scope>
    <source>
        <strain evidence="3 4">DSM 4740</strain>
    </source>
</reference>
<organism evidence="3 4">
    <name type="scientific">Halomonas cupida</name>
    <dbReference type="NCBI Taxonomy" id="44933"/>
    <lineage>
        <taxon>Bacteria</taxon>
        <taxon>Pseudomonadati</taxon>
        <taxon>Pseudomonadota</taxon>
        <taxon>Gammaproteobacteria</taxon>
        <taxon>Oceanospirillales</taxon>
        <taxon>Halomonadaceae</taxon>
        <taxon>Halomonas</taxon>
    </lineage>
</organism>
<dbReference type="Proteomes" id="UP000184123">
    <property type="component" value="Unassembled WGS sequence"/>
</dbReference>
<feature type="signal peptide" evidence="1">
    <location>
        <begin position="1"/>
        <end position="19"/>
    </location>
</feature>
<evidence type="ECO:0000313" key="4">
    <source>
        <dbReference type="Proteomes" id="UP000184123"/>
    </source>
</evidence>
<dbReference type="InterPro" id="IPR007298">
    <property type="entry name" value="Cu-R_lipoprotein_NlpE"/>
</dbReference>
<dbReference type="STRING" id="44933.SAMN05660971_01475"/>
<gene>
    <name evidence="2" type="ORF">HCU01_09340</name>
    <name evidence="3" type="ORF">SAMN05660971_01475</name>
</gene>
<evidence type="ECO:0000313" key="3">
    <source>
        <dbReference type="EMBL" id="SHL82809.1"/>
    </source>
</evidence>
<dbReference type="EMBL" id="FRCA01000003">
    <property type="protein sequence ID" value="SHL82809.1"/>
    <property type="molecule type" value="Genomic_DNA"/>
</dbReference>
<proteinExistence type="predicted"/>
<dbReference type="Proteomes" id="UP000321726">
    <property type="component" value="Unassembled WGS sequence"/>
</dbReference>
<sequence length="141" mass="15738">MWGLALVMLGLLLVGCASTEEQQDTALYERTSRFVGTLPCEDCRVIRADLTLIRDTDDGSPEQYVLQQTHVDAVGGDFTSTIWGDWQLSSNGEYEFYRFDGTPGPLILRVEHDGKRLGWAGGQTLPKDDSSYELVRAEPLH</sequence>
<feature type="chain" id="PRO_5012229608" evidence="1">
    <location>
        <begin position="20"/>
        <end position="141"/>
    </location>
</feature>
<dbReference type="OrthoDB" id="5348860at2"/>
<dbReference type="Pfam" id="PF04170">
    <property type="entry name" value="NlpE"/>
    <property type="match status" value="1"/>
</dbReference>
<dbReference type="AlphaFoldDB" id="A0A1M7DUF6"/>
<protein>
    <submittedName>
        <fullName evidence="3">NlpE N-terminal domain-containing protein</fullName>
    </submittedName>
</protein>
<evidence type="ECO:0000313" key="5">
    <source>
        <dbReference type="Proteomes" id="UP000321726"/>
    </source>
</evidence>
<keyword evidence="1" id="KW-0732">Signal</keyword>
<dbReference type="Gene3D" id="2.40.128.640">
    <property type="match status" value="1"/>
</dbReference>
<reference evidence="2 5" key="2">
    <citation type="submission" date="2019-07" db="EMBL/GenBank/DDBJ databases">
        <title>Whole genome shotgun sequence of Halomonas cupida NBRC 102219.</title>
        <authorList>
            <person name="Hosoyama A."/>
            <person name="Uohara A."/>
            <person name="Ohji S."/>
            <person name="Ichikawa N."/>
        </authorList>
    </citation>
    <scope>NUCLEOTIDE SEQUENCE [LARGE SCALE GENOMIC DNA]</scope>
    <source>
        <strain evidence="2 5">NBRC 102219</strain>
    </source>
</reference>
<keyword evidence="5" id="KW-1185">Reference proteome</keyword>
<dbReference type="RefSeq" id="WP_073434376.1">
    <property type="nucleotide sequence ID" value="NZ_BJXU01000032.1"/>
</dbReference>
<accession>A0A1M7DUF6</accession>
<name>A0A1M7DUF6_9GAMM</name>
<dbReference type="EMBL" id="BJXU01000032">
    <property type="protein sequence ID" value="GEN22985.1"/>
    <property type="molecule type" value="Genomic_DNA"/>
</dbReference>
<evidence type="ECO:0000256" key="1">
    <source>
        <dbReference type="SAM" id="SignalP"/>
    </source>
</evidence>
<evidence type="ECO:0000313" key="2">
    <source>
        <dbReference type="EMBL" id="GEN22985.1"/>
    </source>
</evidence>